<keyword evidence="3" id="KW-1185">Reference proteome</keyword>
<feature type="compositionally biased region" description="Basic residues" evidence="1">
    <location>
        <begin position="89"/>
        <end position="99"/>
    </location>
</feature>
<accession>A0ABR1L8J6</accession>
<organism evidence="2 3">
    <name type="scientific">Phyllosticta citribraziliensis</name>
    <dbReference type="NCBI Taxonomy" id="989973"/>
    <lineage>
        <taxon>Eukaryota</taxon>
        <taxon>Fungi</taxon>
        <taxon>Dikarya</taxon>
        <taxon>Ascomycota</taxon>
        <taxon>Pezizomycotina</taxon>
        <taxon>Dothideomycetes</taxon>
        <taxon>Dothideomycetes incertae sedis</taxon>
        <taxon>Botryosphaeriales</taxon>
        <taxon>Phyllostictaceae</taxon>
        <taxon>Phyllosticta</taxon>
    </lineage>
</organism>
<dbReference type="EMBL" id="JBBPEH010000013">
    <property type="protein sequence ID" value="KAK7531004.1"/>
    <property type="molecule type" value="Genomic_DNA"/>
</dbReference>
<feature type="compositionally biased region" description="Polar residues" evidence="1">
    <location>
        <begin position="67"/>
        <end position="82"/>
    </location>
</feature>
<protein>
    <submittedName>
        <fullName evidence="2">Uncharacterized protein</fullName>
    </submittedName>
</protein>
<dbReference type="Proteomes" id="UP001360953">
    <property type="component" value="Unassembled WGS sequence"/>
</dbReference>
<name>A0ABR1L8J6_9PEZI</name>
<gene>
    <name evidence="2" type="ORF">J3D65DRAFT_145569</name>
</gene>
<feature type="region of interest" description="Disordered" evidence="1">
    <location>
        <begin position="1"/>
        <end position="47"/>
    </location>
</feature>
<evidence type="ECO:0000313" key="2">
    <source>
        <dbReference type="EMBL" id="KAK7531004.1"/>
    </source>
</evidence>
<reference evidence="2 3" key="1">
    <citation type="submission" date="2024-04" db="EMBL/GenBank/DDBJ databases">
        <title>Phyllosticta paracitricarpa is synonymous to the EU quarantine fungus P. citricarpa based on phylogenomic analyses.</title>
        <authorList>
            <consortium name="Lawrence Berkeley National Laboratory"/>
            <person name="Van ingen-buijs V.A."/>
            <person name="Van westerhoven A.C."/>
            <person name="Haridas S."/>
            <person name="Skiadas P."/>
            <person name="Martin F."/>
            <person name="Groenewald J.Z."/>
            <person name="Crous P.W."/>
            <person name="Seidl M.F."/>
        </authorList>
    </citation>
    <scope>NUCLEOTIDE SEQUENCE [LARGE SCALE GENOMIC DNA]</scope>
    <source>
        <strain evidence="2 3">CPC 17464</strain>
    </source>
</reference>
<proteinExistence type="predicted"/>
<dbReference type="GeneID" id="92026950"/>
<evidence type="ECO:0000256" key="1">
    <source>
        <dbReference type="SAM" id="MobiDB-lite"/>
    </source>
</evidence>
<sequence>MPDLCRQNLGPFPSFHVQGEAATRQSPGGTPGDPPARCSRPPPLPGTLAHARALFIVADKASLLPTATNTRTCSMRSASPSKASPHKLASPRKPRTTRKAAKEAREGTPSALRLSKHTTRSASSSNASPHKLASPCKPRTTRKAVKEAREGIPSALRLSKHSMRSASSSTPRALPLRARPHLTN</sequence>
<comment type="caution">
    <text evidence="2">The sequence shown here is derived from an EMBL/GenBank/DDBJ whole genome shotgun (WGS) entry which is preliminary data.</text>
</comment>
<feature type="region of interest" description="Disordered" evidence="1">
    <location>
        <begin position="67"/>
        <end position="184"/>
    </location>
</feature>
<dbReference type="RefSeq" id="XP_066651077.1">
    <property type="nucleotide sequence ID" value="XM_066794044.1"/>
</dbReference>
<evidence type="ECO:0000313" key="3">
    <source>
        <dbReference type="Proteomes" id="UP001360953"/>
    </source>
</evidence>